<evidence type="ECO:0000259" key="3">
    <source>
        <dbReference type="Pfam" id="PF10708"/>
    </source>
</evidence>
<dbReference type="RefSeq" id="WP_121368050.1">
    <property type="nucleotide sequence ID" value="NZ_RBKS01000001.1"/>
</dbReference>
<dbReference type="InterPro" id="IPR018929">
    <property type="entry name" value="DUF2510"/>
</dbReference>
<feature type="region of interest" description="Disordered" evidence="1">
    <location>
        <begin position="34"/>
        <end position="126"/>
    </location>
</feature>
<evidence type="ECO:0000313" key="5">
    <source>
        <dbReference type="Proteomes" id="UP000280008"/>
    </source>
</evidence>
<reference evidence="4 5" key="1">
    <citation type="submission" date="2018-10" db="EMBL/GenBank/DDBJ databases">
        <title>Sequencing the genomes of 1000 actinobacteria strains.</title>
        <authorList>
            <person name="Klenk H.-P."/>
        </authorList>
    </citation>
    <scope>NUCLEOTIDE SEQUENCE [LARGE SCALE GENOMIC DNA]</scope>
    <source>
        <strain evidence="4 5">DSM 17894</strain>
    </source>
</reference>
<feature type="transmembrane region" description="Helical" evidence="2">
    <location>
        <begin position="269"/>
        <end position="291"/>
    </location>
</feature>
<dbReference type="AlphaFoldDB" id="A0A495IDR6"/>
<dbReference type="Pfam" id="PF10708">
    <property type="entry name" value="DUF2510"/>
    <property type="match status" value="1"/>
</dbReference>
<evidence type="ECO:0000256" key="1">
    <source>
        <dbReference type="SAM" id="MobiDB-lite"/>
    </source>
</evidence>
<evidence type="ECO:0000313" key="4">
    <source>
        <dbReference type="EMBL" id="RKR73146.1"/>
    </source>
</evidence>
<organism evidence="4 5">
    <name type="scientific">Frondihabitans australicus</name>
    <dbReference type="NCBI Taxonomy" id="386892"/>
    <lineage>
        <taxon>Bacteria</taxon>
        <taxon>Bacillati</taxon>
        <taxon>Actinomycetota</taxon>
        <taxon>Actinomycetes</taxon>
        <taxon>Micrococcales</taxon>
        <taxon>Microbacteriaceae</taxon>
        <taxon>Frondihabitans</taxon>
    </lineage>
</organism>
<feature type="region of interest" description="Disordered" evidence="1">
    <location>
        <begin position="301"/>
        <end position="325"/>
    </location>
</feature>
<feature type="domain" description="DUF2510" evidence="3">
    <location>
        <begin position="11"/>
        <end position="43"/>
    </location>
</feature>
<keyword evidence="2" id="KW-0472">Membrane</keyword>
<keyword evidence="2" id="KW-1133">Transmembrane helix</keyword>
<name>A0A495IDR6_9MICO</name>
<keyword evidence="5" id="KW-1185">Reference proteome</keyword>
<protein>
    <submittedName>
        <fullName evidence="4">Uncharacterized protein DUF2510</fullName>
    </submittedName>
</protein>
<feature type="transmembrane region" description="Helical" evidence="2">
    <location>
        <begin position="231"/>
        <end position="249"/>
    </location>
</feature>
<feature type="compositionally biased region" description="Low complexity" evidence="1">
    <location>
        <begin position="51"/>
        <end position="81"/>
    </location>
</feature>
<dbReference type="Proteomes" id="UP000280008">
    <property type="component" value="Unassembled WGS sequence"/>
</dbReference>
<gene>
    <name evidence="4" type="ORF">C8E83_0234</name>
</gene>
<feature type="compositionally biased region" description="Low complexity" evidence="1">
    <location>
        <begin position="301"/>
        <end position="320"/>
    </location>
</feature>
<feature type="transmembrane region" description="Helical" evidence="2">
    <location>
        <begin position="208"/>
        <end position="225"/>
    </location>
</feature>
<comment type="caution">
    <text evidence="4">The sequence shown here is derived from an EMBL/GenBank/DDBJ whole genome shotgun (WGS) entry which is preliminary data.</text>
</comment>
<proteinExistence type="predicted"/>
<evidence type="ECO:0000256" key="2">
    <source>
        <dbReference type="SAM" id="Phobius"/>
    </source>
</evidence>
<dbReference type="EMBL" id="RBKS01000001">
    <property type="protein sequence ID" value="RKR73146.1"/>
    <property type="molecule type" value="Genomic_DNA"/>
</dbReference>
<accession>A0A495IDR6</accession>
<dbReference type="OrthoDB" id="5244233at2"/>
<keyword evidence="2" id="KW-0812">Transmembrane</keyword>
<sequence length="398" mass="40903">MTDTTTAGPVAGWYDDPAGAAPYRWWDGDRWTTRTLDHAPASPTAAVSLDSSPGEAVAPPPGSAAAGPAEPVSAPVEPVAARPDGSFPSRRSLRQATGEVPSVPAASAAVQEAQEHAPADFTPVNPLVPVHVAEPDEHSPAALPAPGAPDDGFHAPTAWVVNAPAAPAPGFDPGYGRGGANGYGRPTGHAPGAPLRVNPWRNRRANRALYLGIVGVGLLAVRLVVEHGTLYYFVPLSSAIGIVLAILGLRQSSAWVREGYLPRGRSKAIVALILCSIALVGQSIVSGLVFLDTHLPEPVQTPAAAAPAQPAQAPDAGTPQNDNGTTDYVYSEAIAEANIKQAIVSKTRLTPTSVTCPASEPLVIGTTFDCTVNLASGPLTAHMTVMSDQGELEISSVS</sequence>
<feature type="region of interest" description="Disordered" evidence="1">
    <location>
        <begin position="1"/>
        <end position="21"/>
    </location>
</feature>
<feature type="compositionally biased region" description="Low complexity" evidence="1">
    <location>
        <begin position="99"/>
        <end position="112"/>
    </location>
</feature>